<feature type="region of interest" description="Disordered" evidence="1">
    <location>
        <begin position="22"/>
        <end position="70"/>
    </location>
</feature>
<organism evidence="2 3">
    <name type="scientific">Rousettus aegyptiacus</name>
    <name type="common">Egyptian fruit bat</name>
    <name type="synonym">Pteropus aegyptiacus</name>
    <dbReference type="NCBI Taxonomy" id="9407"/>
    <lineage>
        <taxon>Eukaryota</taxon>
        <taxon>Metazoa</taxon>
        <taxon>Chordata</taxon>
        <taxon>Craniata</taxon>
        <taxon>Vertebrata</taxon>
        <taxon>Euteleostomi</taxon>
        <taxon>Mammalia</taxon>
        <taxon>Eutheria</taxon>
        <taxon>Laurasiatheria</taxon>
        <taxon>Chiroptera</taxon>
        <taxon>Yinpterochiroptera</taxon>
        <taxon>Pteropodoidea</taxon>
        <taxon>Pteropodidae</taxon>
        <taxon>Rousettinae</taxon>
        <taxon>Rousettus</taxon>
    </lineage>
</organism>
<proteinExistence type="predicted"/>
<evidence type="ECO:0000313" key="3">
    <source>
        <dbReference type="Proteomes" id="UP000593571"/>
    </source>
</evidence>
<feature type="compositionally biased region" description="Basic and acidic residues" evidence="1">
    <location>
        <begin position="24"/>
        <end position="35"/>
    </location>
</feature>
<evidence type="ECO:0000256" key="1">
    <source>
        <dbReference type="SAM" id="MobiDB-lite"/>
    </source>
</evidence>
<reference evidence="2 3" key="1">
    <citation type="journal article" date="2020" name="Nature">
        <title>Six reference-quality genomes reveal evolution of bat adaptations.</title>
        <authorList>
            <person name="Jebb D."/>
            <person name="Huang Z."/>
            <person name="Pippel M."/>
            <person name="Hughes G.M."/>
            <person name="Lavrichenko K."/>
            <person name="Devanna P."/>
            <person name="Winkler S."/>
            <person name="Jermiin L.S."/>
            <person name="Skirmuntt E.C."/>
            <person name="Katzourakis A."/>
            <person name="Burkitt-Gray L."/>
            <person name="Ray D.A."/>
            <person name="Sullivan K.A.M."/>
            <person name="Roscito J.G."/>
            <person name="Kirilenko B.M."/>
            <person name="Davalos L.M."/>
            <person name="Corthals A.P."/>
            <person name="Power M.L."/>
            <person name="Jones G."/>
            <person name="Ransome R.D."/>
            <person name="Dechmann D.K.N."/>
            <person name="Locatelli A.G."/>
            <person name="Puechmaille S.J."/>
            <person name="Fedrigo O."/>
            <person name="Jarvis E.D."/>
            <person name="Hiller M."/>
            <person name="Vernes S.C."/>
            <person name="Myers E.W."/>
            <person name="Teeling E.C."/>
        </authorList>
    </citation>
    <scope>NUCLEOTIDE SEQUENCE [LARGE SCALE GENOMIC DNA]</scope>
    <source>
        <strain evidence="2">MRouAeg1</strain>
        <tissue evidence="2">Muscle</tissue>
    </source>
</reference>
<sequence length="195" mass="21804">MLPTPLPERAWACRSGLRRWRRQPGADRRQWREDLCGPQGPSGRGWRLGWARRHPSPPPPQLVPHSSSQPVTGPLDLQQYHLAISFSWVSFSPTATSAAISPPPPWAICPLRSPPRPARGPDLWAPGISPPNGFLYHKPCKHFPGHVPLLFKRRWWQPGALKWHNGADSQAGRRTPSCSRGMKGCQELGAWPHSS</sequence>
<name>A0A7J8DIH9_ROUAE</name>
<keyword evidence="3" id="KW-1185">Reference proteome</keyword>
<accession>A0A7J8DIH9</accession>
<gene>
    <name evidence="2" type="ORF">HJG63_008717</name>
</gene>
<evidence type="ECO:0000313" key="2">
    <source>
        <dbReference type="EMBL" id="KAF6422931.1"/>
    </source>
</evidence>
<protein>
    <submittedName>
        <fullName evidence="2">Uncharacterized protein</fullName>
    </submittedName>
</protein>
<dbReference type="Proteomes" id="UP000593571">
    <property type="component" value="Unassembled WGS sequence"/>
</dbReference>
<dbReference type="AlphaFoldDB" id="A0A7J8DIH9"/>
<comment type="caution">
    <text evidence="2">The sequence shown here is derived from an EMBL/GenBank/DDBJ whole genome shotgun (WGS) entry which is preliminary data.</text>
</comment>
<dbReference type="EMBL" id="JACASE010000012">
    <property type="protein sequence ID" value="KAF6422931.1"/>
    <property type="molecule type" value="Genomic_DNA"/>
</dbReference>